<dbReference type="Proteomes" id="UP000024635">
    <property type="component" value="Unassembled WGS sequence"/>
</dbReference>
<accession>A0A016WX14</accession>
<evidence type="ECO:0000313" key="1">
    <source>
        <dbReference type="EMBL" id="EYC44215.1"/>
    </source>
</evidence>
<protein>
    <submittedName>
        <fullName evidence="1">Uncharacterized protein</fullName>
    </submittedName>
</protein>
<organism evidence="1 2">
    <name type="scientific">Ancylostoma ceylanicum</name>
    <dbReference type="NCBI Taxonomy" id="53326"/>
    <lineage>
        <taxon>Eukaryota</taxon>
        <taxon>Metazoa</taxon>
        <taxon>Ecdysozoa</taxon>
        <taxon>Nematoda</taxon>
        <taxon>Chromadorea</taxon>
        <taxon>Rhabditida</taxon>
        <taxon>Rhabditina</taxon>
        <taxon>Rhabditomorpha</taxon>
        <taxon>Strongyloidea</taxon>
        <taxon>Ancylostomatidae</taxon>
        <taxon>Ancylostomatinae</taxon>
        <taxon>Ancylostoma</taxon>
    </lineage>
</organism>
<comment type="caution">
    <text evidence="1">The sequence shown here is derived from an EMBL/GenBank/DDBJ whole genome shotgun (WGS) entry which is preliminary data.</text>
</comment>
<keyword evidence="2" id="KW-1185">Reference proteome</keyword>
<gene>
    <name evidence="1" type="primary">Acey_s0468.g2009</name>
    <name evidence="1" type="ORF">Y032_0468g2009</name>
</gene>
<name>A0A016WX14_9BILA</name>
<reference evidence="2" key="1">
    <citation type="journal article" date="2015" name="Nat. Genet.">
        <title>The genome and transcriptome of the zoonotic hookworm Ancylostoma ceylanicum identify infection-specific gene families.</title>
        <authorList>
            <person name="Schwarz E.M."/>
            <person name="Hu Y."/>
            <person name="Antoshechkin I."/>
            <person name="Miller M.M."/>
            <person name="Sternberg P.W."/>
            <person name="Aroian R.V."/>
        </authorList>
    </citation>
    <scope>NUCLEOTIDE SEQUENCE</scope>
    <source>
        <strain evidence="2">HY135</strain>
    </source>
</reference>
<dbReference type="EMBL" id="JARK01000068">
    <property type="protein sequence ID" value="EYC44215.1"/>
    <property type="molecule type" value="Genomic_DNA"/>
</dbReference>
<proteinExistence type="predicted"/>
<dbReference type="AlphaFoldDB" id="A0A016WX14"/>
<sequence length="109" mass="12285">MGKRKSAIGLAAYHVIIPAYLQRSENLQVRFRSCAASALFRNGDGGTEKEESRLVSVQMRRVNRYTDQLSCGLKRKKPNFGTTAGERLLSTPLNYADPYCEKHEFDATQ</sequence>
<evidence type="ECO:0000313" key="2">
    <source>
        <dbReference type="Proteomes" id="UP000024635"/>
    </source>
</evidence>